<dbReference type="InterPro" id="IPR006068">
    <property type="entry name" value="ATPase_P-typ_cation-transptr_C"/>
</dbReference>
<accession>A0ABT6JCX7</accession>
<feature type="transmembrane region" description="Helical" evidence="1">
    <location>
        <begin position="37"/>
        <end position="54"/>
    </location>
</feature>
<evidence type="ECO:0000313" key="4">
    <source>
        <dbReference type="Proteomes" id="UP001156940"/>
    </source>
</evidence>
<keyword evidence="1" id="KW-0472">Membrane</keyword>
<gene>
    <name evidence="3" type="ORF">QFW77_16795</name>
</gene>
<dbReference type="Gene3D" id="1.20.1110.10">
    <property type="entry name" value="Calcium-transporting ATPase, transmembrane domain"/>
    <property type="match status" value="1"/>
</dbReference>
<dbReference type="EMBL" id="JARXRM010000045">
    <property type="protein sequence ID" value="MDH5824631.1"/>
    <property type="molecule type" value="Genomic_DNA"/>
</dbReference>
<proteinExistence type="predicted"/>
<evidence type="ECO:0000259" key="2">
    <source>
        <dbReference type="Pfam" id="PF00689"/>
    </source>
</evidence>
<dbReference type="Pfam" id="PF00689">
    <property type="entry name" value="Cation_ATPase_C"/>
    <property type="match status" value="1"/>
</dbReference>
<keyword evidence="4" id="KW-1185">Reference proteome</keyword>
<dbReference type="Proteomes" id="UP001156940">
    <property type="component" value="Unassembled WGS sequence"/>
</dbReference>
<feature type="domain" description="Cation-transporting P-type ATPase C-terminal" evidence="2">
    <location>
        <begin position="4"/>
        <end position="60"/>
    </location>
</feature>
<evidence type="ECO:0000313" key="3">
    <source>
        <dbReference type="EMBL" id="MDH5824631.1"/>
    </source>
</evidence>
<keyword evidence="1" id="KW-0812">Transmembrane</keyword>
<name>A0ABT6JCX7_9GAMM</name>
<reference evidence="3 4" key="1">
    <citation type="submission" date="2023-04" db="EMBL/GenBank/DDBJ databases">
        <title>Luteimonas endophyticus RD2P54.</title>
        <authorList>
            <person name="Sun J.-Q."/>
        </authorList>
    </citation>
    <scope>NUCLEOTIDE SEQUENCE [LARGE SCALE GENOMIC DNA]</scope>
    <source>
        <strain evidence="3 4">RD2P54</strain>
    </source>
</reference>
<keyword evidence="1" id="KW-1133">Transmembrane helix</keyword>
<comment type="caution">
    <text evidence="3">The sequence shown here is derived from an EMBL/GenBank/DDBJ whole genome shotgun (WGS) entry which is preliminary data.</text>
</comment>
<evidence type="ECO:0000256" key="1">
    <source>
        <dbReference type="SAM" id="Phobius"/>
    </source>
</evidence>
<organism evidence="3 4">
    <name type="scientific">Luteimonas endophytica</name>
    <dbReference type="NCBI Taxonomy" id="3042023"/>
    <lineage>
        <taxon>Bacteria</taxon>
        <taxon>Pseudomonadati</taxon>
        <taxon>Pseudomonadota</taxon>
        <taxon>Gammaproteobacteria</taxon>
        <taxon>Lysobacterales</taxon>
        <taxon>Lysobacteraceae</taxon>
        <taxon>Luteimonas</taxon>
    </lineage>
</organism>
<dbReference type="SUPFAM" id="SSF81665">
    <property type="entry name" value="Calcium ATPase, transmembrane domain M"/>
    <property type="match status" value="1"/>
</dbReference>
<dbReference type="InterPro" id="IPR023298">
    <property type="entry name" value="ATPase_P-typ_TM_dom_sf"/>
</dbReference>
<protein>
    <submittedName>
        <fullName evidence="3">Cation transporting ATPase C-terminal domain-containing protein</fullName>
    </submittedName>
</protein>
<dbReference type="RefSeq" id="WP_280575962.1">
    <property type="nucleotide sequence ID" value="NZ_JARXRM010000045.1"/>
</dbReference>
<sequence>MGTPVVLGAVGAVVLAQLAFTYLPVMQALFATRPVGALEGLVVVAIGAALMLVLEVEKLVLRRLGVAEAAGA</sequence>